<dbReference type="EMBL" id="JARBHB010000001">
    <property type="protein sequence ID" value="KAJ8895162.1"/>
    <property type="molecule type" value="Genomic_DNA"/>
</dbReference>
<feature type="transmembrane region" description="Helical" evidence="1">
    <location>
        <begin position="64"/>
        <end position="86"/>
    </location>
</feature>
<keyword evidence="1" id="KW-0812">Transmembrane</keyword>
<keyword evidence="1" id="KW-0472">Membrane</keyword>
<evidence type="ECO:0000256" key="1">
    <source>
        <dbReference type="SAM" id="Phobius"/>
    </source>
</evidence>
<evidence type="ECO:0000313" key="3">
    <source>
        <dbReference type="Proteomes" id="UP001159363"/>
    </source>
</evidence>
<protein>
    <recommendedName>
        <fullName evidence="4">Transmembrane protein</fullName>
    </recommendedName>
</protein>
<keyword evidence="1" id="KW-1133">Transmembrane helix</keyword>
<reference evidence="2 3" key="1">
    <citation type="submission" date="2023-02" db="EMBL/GenBank/DDBJ databases">
        <title>LHISI_Scaffold_Assembly.</title>
        <authorList>
            <person name="Stuart O.P."/>
            <person name="Cleave R."/>
            <person name="Magrath M.J.L."/>
            <person name="Mikheyev A.S."/>
        </authorList>
    </citation>
    <scope>NUCLEOTIDE SEQUENCE [LARGE SCALE GENOMIC DNA]</scope>
    <source>
        <strain evidence="2">Daus_M_001</strain>
        <tissue evidence="2">Leg muscle</tissue>
    </source>
</reference>
<evidence type="ECO:0008006" key="4">
    <source>
        <dbReference type="Google" id="ProtNLM"/>
    </source>
</evidence>
<name>A0ABQ9IFA8_9NEOP</name>
<gene>
    <name evidence="2" type="ORF">PR048_000487</name>
</gene>
<comment type="caution">
    <text evidence="2">The sequence shown here is derived from an EMBL/GenBank/DDBJ whole genome shotgun (WGS) entry which is preliminary data.</text>
</comment>
<organism evidence="2 3">
    <name type="scientific">Dryococelus australis</name>
    <dbReference type="NCBI Taxonomy" id="614101"/>
    <lineage>
        <taxon>Eukaryota</taxon>
        <taxon>Metazoa</taxon>
        <taxon>Ecdysozoa</taxon>
        <taxon>Arthropoda</taxon>
        <taxon>Hexapoda</taxon>
        <taxon>Insecta</taxon>
        <taxon>Pterygota</taxon>
        <taxon>Neoptera</taxon>
        <taxon>Polyneoptera</taxon>
        <taxon>Phasmatodea</taxon>
        <taxon>Verophasmatodea</taxon>
        <taxon>Anareolatae</taxon>
        <taxon>Phasmatidae</taxon>
        <taxon>Eurycanthinae</taxon>
        <taxon>Dryococelus</taxon>
    </lineage>
</organism>
<proteinExistence type="predicted"/>
<sequence>MVLRLLMRRLVPILLLRERQQEYSSSCLLHPFFMRRLMRYVMLLPALMRGVGFILIHGAFFKPYSAACALLSTMILFCGSNVPCVLPPYRRRMSWFGVKFVAKPRRGSHARESAVNQVCSGESVKCAGEFVFVVDRTRDERC</sequence>
<accession>A0ABQ9IFA8</accession>
<evidence type="ECO:0000313" key="2">
    <source>
        <dbReference type="EMBL" id="KAJ8895162.1"/>
    </source>
</evidence>
<dbReference type="Proteomes" id="UP001159363">
    <property type="component" value="Chromosome 1"/>
</dbReference>
<keyword evidence="3" id="KW-1185">Reference proteome</keyword>
<feature type="transmembrane region" description="Helical" evidence="1">
    <location>
        <begin position="40"/>
        <end position="58"/>
    </location>
</feature>